<keyword evidence="2" id="KW-0472">Membrane</keyword>
<feature type="transmembrane region" description="Helical" evidence="2">
    <location>
        <begin position="71"/>
        <end position="92"/>
    </location>
</feature>
<feature type="transmembrane region" description="Helical" evidence="2">
    <location>
        <begin position="178"/>
        <end position="199"/>
    </location>
</feature>
<dbReference type="EMBL" id="CAKE01000003">
    <property type="protein sequence ID" value="CCI81487.1"/>
    <property type="molecule type" value="Genomic_DNA"/>
</dbReference>
<proteinExistence type="predicted"/>
<keyword evidence="2" id="KW-0812">Transmembrane</keyword>
<comment type="caution">
    <text evidence="3">The sequence shown here is derived from an EMBL/GenBank/DDBJ whole genome shotgun (WGS) entry which is preliminary data.</text>
</comment>
<dbReference type="STRING" id="1423758.FC41_GL000541"/>
<dbReference type="SUPFAM" id="SSF103473">
    <property type="entry name" value="MFS general substrate transporter"/>
    <property type="match status" value="1"/>
</dbReference>
<feature type="transmembrane region" description="Helical" evidence="2">
    <location>
        <begin position="259"/>
        <end position="286"/>
    </location>
</feature>
<sequence length="333" mass="36609">MKCPNCGANVSPEDEYCPHCNFNLKKFRSDYFTTSQSQAAPSQEASATGRRSQRSQETIAPKKQNSTVAAMIQWVNVNSTIVFLIGVGLLILMSFSRSLGWFTFFALMVWLFVVCDRHPNTEQYTADKRLTEHVNKVGSDVLNSFEDTQAKVAARRIKKGKEPFSQEIKQTVKEKRSATQLGVVLMAALSLIVVFYGPFSSSSMQSFQSQSISRMLLSLGGLGGKYMVIGYGLWLTLVLIPLAIIVLTIRNKVNNKKVVFVFSLIETILLLIAAFELIFMNAGSIVGITANTVTSGAKLQKMMANAISFGVSAYLLLISSILTTIIAAKSLKN</sequence>
<keyword evidence="2" id="KW-1133">Transmembrane helix</keyword>
<dbReference type="eggNOG" id="ENOG50309JX">
    <property type="taxonomic scope" value="Bacteria"/>
</dbReference>
<feature type="region of interest" description="Disordered" evidence="1">
    <location>
        <begin position="35"/>
        <end position="62"/>
    </location>
</feature>
<feature type="transmembrane region" description="Helical" evidence="2">
    <location>
        <begin position="226"/>
        <end position="247"/>
    </location>
</feature>
<gene>
    <name evidence="3" type="ORF">BN55_08250</name>
</gene>
<reference evidence="3 4" key="1">
    <citation type="submission" date="2012-06" db="EMBL/GenBank/DDBJ databases">
        <title>Draft Genome Sequence of Lactobacillus hominis Strain CRBIP 24.179T, isolated from human intestine.</title>
        <authorList>
            <person name="Cousin S."/>
            <person name="Ma L."/>
            <person name="Bizet C."/>
            <person name="Loux V."/>
            <person name="Bouchier C."/>
            <person name="Clermont D."/>
            <person name="Creno S."/>
        </authorList>
    </citation>
    <scope>NUCLEOTIDE SEQUENCE [LARGE SCALE GENOMIC DNA]</scope>
    <source>
        <strain evidence="4">CRBIP 24.179T</strain>
    </source>
</reference>
<feature type="compositionally biased region" description="Low complexity" evidence="1">
    <location>
        <begin position="35"/>
        <end position="48"/>
    </location>
</feature>
<evidence type="ECO:0000313" key="4">
    <source>
        <dbReference type="Proteomes" id="UP000009320"/>
    </source>
</evidence>
<dbReference type="GeneID" id="82846752"/>
<name>I7L5N0_9LACO</name>
<feature type="transmembrane region" description="Helical" evidence="2">
    <location>
        <begin position="306"/>
        <end position="328"/>
    </location>
</feature>
<organism evidence="3 4">
    <name type="scientific">Lactobacillus hominis DSM 23910 = CRBIP 24.179</name>
    <dbReference type="NCBI Taxonomy" id="1423758"/>
    <lineage>
        <taxon>Bacteria</taxon>
        <taxon>Bacillati</taxon>
        <taxon>Bacillota</taxon>
        <taxon>Bacilli</taxon>
        <taxon>Lactobacillales</taxon>
        <taxon>Lactobacillaceae</taxon>
        <taxon>Lactobacillus</taxon>
    </lineage>
</organism>
<evidence type="ECO:0000256" key="1">
    <source>
        <dbReference type="SAM" id="MobiDB-lite"/>
    </source>
</evidence>
<evidence type="ECO:0000256" key="2">
    <source>
        <dbReference type="SAM" id="Phobius"/>
    </source>
</evidence>
<dbReference type="RefSeq" id="WP_008470268.1">
    <property type="nucleotide sequence ID" value="NZ_AYZP01000011.1"/>
</dbReference>
<protein>
    <submittedName>
        <fullName evidence="3">Predicted membrane protein</fullName>
    </submittedName>
</protein>
<dbReference type="AlphaFoldDB" id="I7L5N0"/>
<dbReference type="Proteomes" id="UP000009320">
    <property type="component" value="Unassembled WGS sequence"/>
</dbReference>
<accession>I7L5N0</accession>
<evidence type="ECO:0000313" key="3">
    <source>
        <dbReference type="EMBL" id="CCI81487.1"/>
    </source>
</evidence>
<keyword evidence="4" id="KW-1185">Reference proteome</keyword>
<dbReference type="OrthoDB" id="2319231at2"/>
<feature type="transmembrane region" description="Helical" evidence="2">
    <location>
        <begin position="98"/>
        <end position="115"/>
    </location>
</feature>
<dbReference type="InterPro" id="IPR036259">
    <property type="entry name" value="MFS_trans_sf"/>
</dbReference>